<proteinExistence type="predicted"/>
<gene>
    <name evidence="1" type="ORF">AYI68_g5605</name>
</gene>
<keyword evidence="2" id="KW-1185">Reference proteome</keyword>
<dbReference type="Proteomes" id="UP000187455">
    <property type="component" value="Unassembled WGS sequence"/>
</dbReference>
<name>A0A1R0GTT3_9FUNG</name>
<accession>A0A1R0GTT3</accession>
<evidence type="ECO:0000313" key="1">
    <source>
        <dbReference type="EMBL" id="OLY80303.1"/>
    </source>
</evidence>
<sequence>MELASKEKSVNSKDPEKLRLLMNRNEKYYVECDIPIEWRKIRIGLKKTPNNKAPDTDQISSEIWKIVQDEEAPGSNFAKIEI</sequence>
<comment type="caution">
    <text evidence="1">The sequence shown here is derived from an EMBL/GenBank/DDBJ whole genome shotgun (WGS) entry which is preliminary data.</text>
</comment>
<dbReference type="AlphaFoldDB" id="A0A1R0GTT3"/>
<evidence type="ECO:0000313" key="2">
    <source>
        <dbReference type="Proteomes" id="UP000187455"/>
    </source>
</evidence>
<dbReference type="EMBL" id="LSSL01003589">
    <property type="protein sequence ID" value="OLY80303.1"/>
    <property type="molecule type" value="Genomic_DNA"/>
</dbReference>
<organism evidence="1 2">
    <name type="scientific">Smittium mucronatum</name>
    <dbReference type="NCBI Taxonomy" id="133383"/>
    <lineage>
        <taxon>Eukaryota</taxon>
        <taxon>Fungi</taxon>
        <taxon>Fungi incertae sedis</taxon>
        <taxon>Zoopagomycota</taxon>
        <taxon>Kickxellomycotina</taxon>
        <taxon>Harpellomycetes</taxon>
        <taxon>Harpellales</taxon>
        <taxon>Legeriomycetaceae</taxon>
        <taxon>Smittium</taxon>
    </lineage>
</organism>
<reference evidence="1 2" key="1">
    <citation type="journal article" date="2016" name="Mol. Biol. Evol.">
        <title>Genome-Wide Survey of Gut Fungi (Harpellales) Reveals the First Horizontally Transferred Ubiquitin Gene from a Mosquito Host.</title>
        <authorList>
            <person name="Wang Y."/>
            <person name="White M.M."/>
            <person name="Kvist S."/>
            <person name="Moncalvo J.M."/>
        </authorList>
    </citation>
    <scope>NUCLEOTIDE SEQUENCE [LARGE SCALE GENOMIC DNA]</scope>
    <source>
        <strain evidence="1 2">ALG-7-W6</strain>
    </source>
</reference>
<protein>
    <submittedName>
        <fullName evidence="1">Uncharacterized protein</fullName>
    </submittedName>
</protein>